<keyword evidence="2" id="KW-0614">Plasmid</keyword>
<evidence type="ECO:0008006" key="3">
    <source>
        <dbReference type="Google" id="ProtNLM"/>
    </source>
</evidence>
<geneLocation type="plasmid" evidence="2">
    <name>pAH227</name>
</geneLocation>
<dbReference type="PROSITE" id="PS51257">
    <property type="entry name" value="PROKAR_LIPOPROTEIN"/>
    <property type="match status" value="1"/>
</dbReference>
<dbReference type="EMBL" id="KT315926">
    <property type="protein sequence ID" value="ALG87976.1"/>
    <property type="molecule type" value="Genomic_DNA"/>
</dbReference>
<feature type="signal peptide" evidence="1">
    <location>
        <begin position="1"/>
        <end position="24"/>
    </location>
</feature>
<evidence type="ECO:0000313" key="2">
    <source>
        <dbReference type="EMBL" id="ALG87976.1"/>
    </source>
</evidence>
<name>A0A0N9NJN7_AERHY</name>
<organism evidence="2">
    <name type="scientific">Aeromonas hydrophila</name>
    <dbReference type="NCBI Taxonomy" id="644"/>
    <lineage>
        <taxon>Bacteria</taxon>
        <taxon>Pseudomonadati</taxon>
        <taxon>Pseudomonadota</taxon>
        <taxon>Gammaproteobacteria</taxon>
        <taxon>Aeromonadales</taxon>
        <taxon>Aeromonadaceae</taxon>
        <taxon>Aeromonas</taxon>
    </lineage>
</organism>
<feature type="chain" id="PRO_5006038091" description="Lipoprotein" evidence="1">
    <location>
        <begin position="25"/>
        <end position="73"/>
    </location>
</feature>
<evidence type="ECO:0000256" key="1">
    <source>
        <dbReference type="SAM" id="SignalP"/>
    </source>
</evidence>
<reference evidence="2" key="1">
    <citation type="submission" date="2015-07" db="EMBL/GenBank/DDBJ databases">
        <title>Complete sequences of IncU plasmids harbouring quinolone resistance genes qnrS2 and aac (6')-Ib-cr in Aeromonas spp. from ornamental fish.</title>
        <authorList>
            <person name="Dolejska M."/>
            <person name="Dobiasova H."/>
        </authorList>
    </citation>
    <scope>NUCLEOTIDE SEQUENCE</scope>
    <source>
        <strain evidence="2">AH227</strain>
        <plasmid evidence="2">pAH227</plasmid>
    </source>
</reference>
<accession>A0A0N9NJN7</accession>
<keyword evidence="1" id="KW-0732">Signal</keyword>
<protein>
    <recommendedName>
        <fullName evidence="3">Lipoprotein</fullName>
    </recommendedName>
</protein>
<dbReference type="AlphaFoldDB" id="A0A0N9NJN7"/>
<proteinExistence type="predicted"/>
<sequence length="73" mass="8179">MRHRIMKKTLLMIALALSATGCTLSPPPPPQCVDDGRGMVPLNPEMLTQEQIKAVKAKYQETTWKDERTKGAR</sequence>